<dbReference type="AlphaFoldDB" id="A0A7X4KJK1"/>
<sequence length="327" mass="36837">MSAQPSLLARIAATERPDLIVMIGYGDELPVYRNARALWQFYAAHFPHIHIIFTRWSDKLAPGEIVHDGYDLLVGIGKQMGDDIGYSTKGVWSGTENAKFVFRQVLVQDYLLRTHPRPFFFHHLTLTSVVDFRALNFVLDMLPAQGCYAGPIARLNAPPELAGLTFTSGASTLFSRDALERMRERYQPDHPYSQLPNDVWQATMLHDYPRIALPTFNFNRPRPPRGNDPALAQIASEQLAAGHFHFRVKTVAPQDSDGRREDIDPWVMLRLMEAVLDHEPSREATESLVLRYAVAINGSGQPLMPRTSEAIFTGPRDTPLHDGELPV</sequence>
<dbReference type="EMBL" id="WWCR01000049">
    <property type="protein sequence ID" value="MYM75789.1"/>
    <property type="molecule type" value="Genomic_DNA"/>
</dbReference>
<name>A0A7X4KJK1_9BURK</name>
<protein>
    <submittedName>
        <fullName evidence="1">Uncharacterized protein</fullName>
    </submittedName>
</protein>
<organism evidence="1 2">
    <name type="scientific">Duganella margarita</name>
    <dbReference type="NCBI Taxonomy" id="2692170"/>
    <lineage>
        <taxon>Bacteria</taxon>
        <taxon>Pseudomonadati</taxon>
        <taxon>Pseudomonadota</taxon>
        <taxon>Betaproteobacteria</taxon>
        <taxon>Burkholderiales</taxon>
        <taxon>Oxalobacteraceae</taxon>
        <taxon>Telluria group</taxon>
        <taxon>Duganella</taxon>
    </lineage>
</organism>
<gene>
    <name evidence="1" type="ORF">GTP56_26860</name>
</gene>
<proteinExistence type="predicted"/>
<evidence type="ECO:0000313" key="2">
    <source>
        <dbReference type="Proteomes" id="UP000469734"/>
    </source>
</evidence>
<evidence type="ECO:0000313" key="1">
    <source>
        <dbReference type="EMBL" id="MYM75789.1"/>
    </source>
</evidence>
<comment type="caution">
    <text evidence="1">The sequence shown here is derived from an EMBL/GenBank/DDBJ whole genome shotgun (WGS) entry which is preliminary data.</text>
</comment>
<dbReference type="RefSeq" id="WP_161052366.1">
    <property type="nucleotide sequence ID" value="NZ_WWCR01000049.1"/>
</dbReference>
<dbReference type="Proteomes" id="UP000469734">
    <property type="component" value="Unassembled WGS sequence"/>
</dbReference>
<accession>A0A7X4KJK1</accession>
<reference evidence="1 2" key="1">
    <citation type="submission" date="2019-12" db="EMBL/GenBank/DDBJ databases">
        <title>Novel species isolated from a subtropical stream in China.</title>
        <authorList>
            <person name="Lu H."/>
        </authorList>
    </citation>
    <scope>NUCLEOTIDE SEQUENCE [LARGE SCALE GENOMIC DNA]</scope>
    <source>
        <strain evidence="1 2">FT134W</strain>
    </source>
</reference>